<sequence length="69" mass="8144">MIVNRKSIVDFFWSCLVEFDNAPLSSNKIWNEHLYGKSLMPKVNTREKKAVSSWSVCDGWKRIQREKIV</sequence>
<name>A0AAN9L935_CANGL</name>
<dbReference type="Proteomes" id="UP001367508">
    <property type="component" value="Unassembled WGS sequence"/>
</dbReference>
<accession>A0AAN9L935</accession>
<organism evidence="1 2">
    <name type="scientific">Canavalia gladiata</name>
    <name type="common">Sword bean</name>
    <name type="synonym">Dolichos gladiatus</name>
    <dbReference type="NCBI Taxonomy" id="3824"/>
    <lineage>
        <taxon>Eukaryota</taxon>
        <taxon>Viridiplantae</taxon>
        <taxon>Streptophyta</taxon>
        <taxon>Embryophyta</taxon>
        <taxon>Tracheophyta</taxon>
        <taxon>Spermatophyta</taxon>
        <taxon>Magnoliopsida</taxon>
        <taxon>eudicotyledons</taxon>
        <taxon>Gunneridae</taxon>
        <taxon>Pentapetalae</taxon>
        <taxon>rosids</taxon>
        <taxon>fabids</taxon>
        <taxon>Fabales</taxon>
        <taxon>Fabaceae</taxon>
        <taxon>Papilionoideae</taxon>
        <taxon>50 kb inversion clade</taxon>
        <taxon>NPAAA clade</taxon>
        <taxon>indigoferoid/millettioid clade</taxon>
        <taxon>Phaseoleae</taxon>
        <taxon>Canavalia</taxon>
    </lineage>
</organism>
<keyword evidence="2" id="KW-1185">Reference proteome</keyword>
<comment type="caution">
    <text evidence="1">The sequence shown here is derived from an EMBL/GenBank/DDBJ whole genome shotgun (WGS) entry which is preliminary data.</text>
</comment>
<protein>
    <submittedName>
        <fullName evidence="1">Uncharacterized protein</fullName>
    </submittedName>
</protein>
<proteinExistence type="predicted"/>
<evidence type="ECO:0000313" key="2">
    <source>
        <dbReference type="Proteomes" id="UP001367508"/>
    </source>
</evidence>
<evidence type="ECO:0000313" key="1">
    <source>
        <dbReference type="EMBL" id="KAK7328958.1"/>
    </source>
</evidence>
<reference evidence="1 2" key="1">
    <citation type="submission" date="2024-01" db="EMBL/GenBank/DDBJ databases">
        <title>The genomes of 5 underutilized Papilionoideae crops provide insights into root nodulation and disease resistanc.</title>
        <authorList>
            <person name="Jiang F."/>
        </authorList>
    </citation>
    <scope>NUCLEOTIDE SEQUENCE [LARGE SCALE GENOMIC DNA]</scope>
    <source>
        <strain evidence="1">LVBAO_FW01</strain>
        <tissue evidence="1">Leaves</tissue>
    </source>
</reference>
<dbReference type="AlphaFoldDB" id="A0AAN9L935"/>
<dbReference type="EMBL" id="JAYMYQ010000005">
    <property type="protein sequence ID" value="KAK7328958.1"/>
    <property type="molecule type" value="Genomic_DNA"/>
</dbReference>
<gene>
    <name evidence="1" type="ORF">VNO77_23098</name>
</gene>